<dbReference type="Pfam" id="PF16757">
    <property type="entry name" value="Fucosidase_C"/>
    <property type="match status" value="1"/>
</dbReference>
<dbReference type="InterPro" id="IPR017853">
    <property type="entry name" value="GH"/>
</dbReference>
<dbReference type="PIRSF" id="PIRSF001092">
    <property type="entry name" value="Alpha-L-fucosidase"/>
    <property type="match status" value="1"/>
</dbReference>
<dbReference type="InterPro" id="IPR031919">
    <property type="entry name" value="Fucosidase_C"/>
</dbReference>
<evidence type="ECO:0000256" key="1">
    <source>
        <dbReference type="ARBA" id="ARBA00004071"/>
    </source>
</evidence>
<evidence type="ECO:0000256" key="4">
    <source>
        <dbReference type="ARBA" id="ARBA00022729"/>
    </source>
</evidence>
<evidence type="ECO:0000256" key="3">
    <source>
        <dbReference type="ARBA" id="ARBA00012662"/>
    </source>
</evidence>
<name>A0A239JBV4_9SPHN</name>
<reference evidence="11 12" key="1">
    <citation type="submission" date="2017-06" db="EMBL/GenBank/DDBJ databases">
        <authorList>
            <person name="Kim H.J."/>
            <person name="Triplett B.A."/>
        </authorList>
    </citation>
    <scope>NUCLEOTIDE SEQUENCE [LARGE SCALE GENOMIC DNA]</scope>
    <source>
        <strain evidence="11 12">DS15</strain>
    </source>
</reference>
<evidence type="ECO:0000256" key="8">
    <source>
        <dbReference type="SAM" id="SignalP"/>
    </source>
</evidence>
<dbReference type="OrthoDB" id="7176684at2"/>
<dbReference type="GO" id="GO:0006004">
    <property type="term" value="P:fucose metabolic process"/>
    <property type="evidence" value="ECO:0007669"/>
    <property type="project" value="InterPro"/>
</dbReference>
<dbReference type="GO" id="GO:0004560">
    <property type="term" value="F:alpha-L-fucosidase activity"/>
    <property type="evidence" value="ECO:0007669"/>
    <property type="project" value="InterPro"/>
</dbReference>
<feature type="domain" description="Glycoside hydrolase family 29 N-terminal" evidence="9">
    <location>
        <begin position="20"/>
        <end position="420"/>
    </location>
</feature>
<dbReference type="Gene3D" id="2.60.40.1180">
    <property type="entry name" value="Golgi alpha-mannosidase II"/>
    <property type="match status" value="1"/>
</dbReference>
<feature type="chain" id="PRO_5012353732" description="alpha-L-fucosidase" evidence="8">
    <location>
        <begin position="25"/>
        <end position="540"/>
    </location>
</feature>
<evidence type="ECO:0000256" key="5">
    <source>
        <dbReference type="ARBA" id="ARBA00022801"/>
    </source>
</evidence>
<evidence type="ECO:0000313" key="12">
    <source>
        <dbReference type="Proteomes" id="UP000198339"/>
    </source>
</evidence>
<evidence type="ECO:0000259" key="9">
    <source>
        <dbReference type="Pfam" id="PF01120"/>
    </source>
</evidence>
<evidence type="ECO:0000256" key="7">
    <source>
        <dbReference type="PIRSR" id="PIRSR001092-1"/>
    </source>
</evidence>
<dbReference type="SUPFAM" id="SSF51445">
    <property type="entry name" value="(Trans)glycosidases"/>
    <property type="match status" value="1"/>
</dbReference>
<dbReference type="Pfam" id="PF01120">
    <property type="entry name" value="Alpha_L_fucos"/>
    <property type="match status" value="1"/>
</dbReference>
<dbReference type="Gene3D" id="3.20.20.80">
    <property type="entry name" value="Glycosidases"/>
    <property type="match status" value="1"/>
</dbReference>
<dbReference type="InterPro" id="IPR000933">
    <property type="entry name" value="Glyco_hydro_29"/>
</dbReference>
<sequence length="540" mass="60481">MLKIGRRGMIAGALAMGGAASANASMFTPDWSSLVAGWETPEWFRDAKFGIWAHWGPQCQPEAGDWYGRLMYVPGSDAYKHHLANYGHPADTGFMEIIGKWKAEAWDPAALLHRYKQVGAKYFMAMAGHHDNFDLYDSAYHPWNSTRVGPRRDIVAGWEKAARAEGLPFGVSNHVSHAWHWYQTAYGYDPEGTRAGERYDAFKLRREQGHGKWWDGLDPQELYTGPSFVAPDGIAGNDSMDAWHQVHDGRWLEHAASRNPAFVRKWLLRQNDLVDKYRPDIVYFDDTQIPFGTVGLEAIAHYYNRAVEWHGSPDVVLTSKLLTDYMQGGLMNDVERGFSPVMRDQPWQTCTCIGDWHYNRARYDHKYYVPAQKVIQRLCDIVSKNGNLLLSVPLRGDGTLDSEEERILDDIAAWLRVNGDAAIFGSRPWRMFGEGPTDLPGGKMEEDKASDFTEQDVRFTVKDGALYTVLMLWPKSTLRIASLGRRALGGASIAKAEVVGGGKLAWKQEDDALVLTLPPAKPGQMVPVVRLHGAGLVGGT</sequence>
<keyword evidence="4 8" id="KW-0732">Signal</keyword>
<keyword evidence="5" id="KW-0378">Hydrolase</keyword>
<dbReference type="Proteomes" id="UP000198339">
    <property type="component" value="Unassembled WGS sequence"/>
</dbReference>
<dbReference type="PANTHER" id="PTHR10030:SF37">
    <property type="entry name" value="ALPHA-L-FUCOSIDASE-RELATED"/>
    <property type="match status" value="1"/>
</dbReference>
<evidence type="ECO:0000256" key="6">
    <source>
        <dbReference type="ARBA" id="ARBA00023295"/>
    </source>
</evidence>
<dbReference type="InterPro" id="IPR013780">
    <property type="entry name" value="Glyco_hydro_b"/>
</dbReference>
<dbReference type="SMART" id="SM00812">
    <property type="entry name" value="Alpha_L_fucos"/>
    <property type="match status" value="1"/>
</dbReference>
<dbReference type="InterPro" id="IPR006311">
    <property type="entry name" value="TAT_signal"/>
</dbReference>
<dbReference type="AlphaFoldDB" id="A0A239JBV4"/>
<comment type="similarity">
    <text evidence="2">Belongs to the glycosyl hydrolase 29 family.</text>
</comment>
<feature type="domain" description="Alpha-L-fucosidase C-terminal" evidence="10">
    <location>
        <begin position="451"/>
        <end position="525"/>
    </location>
</feature>
<feature type="signal peptide" evidence="8">
    <location>
        <begin position="1"/>
        <end position="24"/>
    </location>
</feature>
<proteinExistence type="inferred from homology"/>
<evidence type="ECO:0000313" key="11">
    <source>
        <dbReference type="EMBL" id="SNT02908.1"/>
    </source>
</evidence>
<evidence type="ECO:0000256" key="2">
    <source>
        <dbReference type="ARBA" id="ARBA00007951"/>
    </source>
</evidence>
<dbReference type="GO" id="GO:0016139">
    <property type="term" value="P:glycoside catabolic process"/>
    <property type="evidence" value="ECO:0007669"/>
    <property type="project" value="TreeGrafter"/>
</dbReference>
<dbReference type="EMBL" id="FZPA01000009">
    <property type="protein sequence ID" value="SNT02908.1"/>
    <property type="molecule type" value="Genomic_DNA"/>
</dbReference>
<dbReference type="PANTHER" id="PTHR10030">
    <property type="entry name" value="ALPHA-L-FUCOSIDASE"/>
    <property type="match status" value="1"/>
</dbReference>
<dbReference type="GO" id="GO:0005764">
    <property type="term" value="C:lysosome"/>
    <property type="evidence" value="ECO:0007669"/>
    <property type="project" value="TreeGrafter"/>
</dbReference>
<gene>
    <name evidence="11" type="ORF">SAMN06295955_109161</name>
</gene>
<keyword evidence="12" id="KW-1185">Reference proteome</keyword>
<dbReference type="EC" id="3.2.1.51" evidence="3"/>
<evidence type="ECO:0000259" key="10">
    <source>
        <dbReference type="Pfam" id="PF16757"/>
    </source>
</evidence>
<dbReference type="InterPro" id="IPR057739">
    <property type="entry name" value="Glyco_hydro_29_N"/>
</dbReference>
<dbReference type="PROSITE" id="PS51318">
    <property type="entry name" value="TAT"/>
    <property type="match status" value="1"/>
</dbReference>
<accession>A0A239JBV4</accession>
<protein>
    <recommendedName>
        <fullName evidence="3">alpha-L-fucosidase</fullName>
        <ecNumber evidence="3">3.2.1.51</ecNumber>
    </recommendedName>
</protein>
<keyword evidence="6" id="KW-0326">Glycosidase</keyword>
<feature type="site" description="May be important for catalysis" evidence="7">
    <location>
        <position position="350"/>
    </location>
</feature>
<comment type="function">
    <text evidence="1">Alpha-L-fucosidase is responsible for hydrolyzing the alpha-1,6-linked fucose joined to the reducing-end N-acetylglucosamine of the carbohydrate moieties of glycoproteins.</text>
</comment>
<organism evidence="11 12">
    <name type="scientific">Sphingopyxis indica</name>
    <dbReference type="NCBI Taxonomy" id="436663"/>
    <lineage>
        <taxon>Bacteria</taxon>
        <taxon>Pseudomonadati</taxon>
        <taxon>Pseudomonadota</taxon>
        <taxon>Alphaproteobacteria</taxon>
        <taxon>Sphingomonadales</taxon>
        <taxon>Sphingomonadaceae</taxon>
        <taxon>Sphingopyxis</taxon>
    </lineage>
</organism>
<dbReference type="InterPro" id="IPR016286">
    <property type="entry name" value="FUC_metazoa-typ"/>
</dbReference>